<keyword evidence="3" id="KW-1185">Reference proteome</keyword>
<evidence type="ECO:0000256" key="1">
    <source>
        <dbReference type="SAM" id="MobiDB-lite"/>
    </source>
</evidence>
<feature type="compositionally biased region" description="Polar residues" evidence="1">
    <location>
        <begin position="301"/>
        <end position="314"/>
    </location>
</feature>
<reference evidence="3" key="2">
    <citation type="submission" date="2015-01" db="EMBL/GenBank/DDBJ databases">
        <title>Evolutionary Origins and Diversification of the Mycorrhizal Mutualists.</title>
        <authorList>
            <consortium name="DOE Joint Genome Institute"/>
            <consortium name="Mycorrhizal Genomics Consortium"/>
            <person name="Kohler A."/>
            <person name="Kuo A."/>
            <person name="Nagy L.G."/>
            <person name="Floudas D."/>
            <person name="Copeland A."/>
            <person name="Barry K.W."/>
            <person name="Cichocki N."/>
            <person name="Veneault-Fourrey C."/>
            <person name="LaButti K."/>
            <person name="Lindquist E.A."/>
            <person name="Lipzen A."/>
            <person name="Lundell T."/>
            <person name="Morin E."/>
            <person name="Murat C."/>
            <person name="Riley R."/>
            <person name="Ohm R."/>
            <person name="Sun H."/>
            <person name="Tunlid A."/>
            <person name="Henrissat B."/>
            <person name="Grigoriev I.V."/>
            <person name="Hibbett D.S."/>
            <person name="Martin F."/>
        </authorList>
    </citation>
    <scope>NUCLEOTIDE SEQUENCE [LARGE SCALE GENOMIC DNA]</scope>
    <source>
        <strain evidence="3">Zn</strain>
    </source>
</reference>
<dbReference type="STRING" id="913774.A0A0C3GHY4"/>
<dbReference type="Proteomes" id="UP000054321">
    <property type="component" value="Unassembled WGS sequence"/>
</dbReference>
<evidence type="ECO:0000313" key="2">
    <source>
        <dbReference type="EMBL" id="KIM95750.1"/>
    </source>
</evidence>
<feature type="region of interest" description="Disordered" evidence="1">
    <location>
        <begin position="130"/>
        <end position="153"/>
    </location>
</feature>
<dbReference type="OrthoDB" id="5344169at2759"/>
<evidence type="ECO:0000313" key="3">
    <source>
        <dbReference type="Proteomes" id="UP000054321"/>
    </source>
</evidence>
<dbReference type="PANTHER" id="PTHR42070:SF1">
    <property type="entry name" value="FILAMENT ASSOCIATED PROTEIN, PUTATIVE (AFU_ORTHOLOGUE AFUA_8G06630)-RELATED"/>
    <property type="match status" value="1"/>
</dbReference>
<dbReference type="Gene3D" id="1.20.5.170">
    <property type="match status" value="1"/>
</dbReference>
<organism evidence="2 3">
    <name type="scientific">Oidiodendron maius (strain Zn)</name>
    <dbReference type="NCBI Taxonomy" id="913774"/>
    <lineage>
        <taxon>Eukaryota</taxon>
        <taxon>Fungi</taxon>
        <taxon>Dikarya</taxon>
        <taxon>Ascomycota</taxon>
        <taxon>Pezizomycotina</taxon>
        <taxon>Leotiomycetes</taxon>
        <taxon>Leotiomycetes incertae sedis</taxon>
        <taxon>Myxotrichaceae</taxon>
        <taxon>Oidiodendron</taxon>
    </lineage>
</organism>
<dbReference type="InParanoid" id="A0A0C3GHY4"/>
<dbReference type="CDD" id="cd14688">
    <property type="entry name" value="bZIP_YAP"/>
    <property type="match status" value="1"/>
</dbReference>
<dbReference type="EMBL" id="KN832886">
    <property type="protein sequence ID" value="KIM95750.1"/>
    <property type="molecule type" value="Genomic_DNA"/>
</dbReference>
<accession>A0A0C3GHY4</accession>
<name>A0A0C3GHY4_OIDMZ</name>
<feature type="region of interest" description="Disordered" evidence="1">
    <location>
        <begin position="1"/>
        <end position="63"/>
    </location>
</feature>
<feature type="compositionally biased region" description="Basic residues" evidence="1">
    <location>
        <begin position="39"/>
        <end position="50"/>
    </location>
</feature>
<feature type="region of interest" description="Disordered" evidence="1">
    <location>
        <begin position="301"/>
        <end position="346"/>
    </location>
</feature>
<gene>
    <name evidence="2" type="ORF">OIDMADRAFT_183735</name>
</gene>
<sequence>MDVSSLISNSQSGHGAAGRQDKMLDKPSTGKVPDVSLLRTRRGRQKRQKKTPPSQSEEGPVTYIENQPLASKSNYQCMVEGEHTRLGHYPDDLIRQVVSKRVSHSVAERSRRERLNKALQKLLEVPVAAQEDGPSSGVYCPMDGQDQDGQDQAPTRERFENMVQSRSAALTRIRNNQRRSRARRKEYIGELEDRVQRLERIGPQANAEIQAAARGVLAENALLRSLLGDLSVPITEVETYLHATHGGPENTSPVSVCLPTMACPPHLAPVPNATQHLMDLGTSFLHGGPSETRQGVHALQITPSCSTGRSTTPSRPAWGPASQYPRDMPPFSLPDEAPVQPPRAGDALDSAGTIMRWNRGRSQSVESAASYAKAAVTTAGVCRRDAGGVGTP</sequence>
<dbReference type="HOGENOM" id="CLU_704173_0_0_1"/>
<protein>
    <submittedName>
        <fullName evidence="2">Uncharacterized protein</fullName>
    </submittedName>
</protein>
<dbReference type="AlphaFoldDB" id="A0A0C3GHY4"/>
<dbReference type="PANTHER" id="PTHR42070">
    <property type="entry name" value="FILAMENT ASSOCIATED PROTEIN, PUTATIVE (AFU_ORTHOLOGUE AFUA_8G06630)-RELATED"/>
    <property type="match status" value="1"/>
</dbReference>
<feature type="compositionally biased region" description="Polar residues" evidence="1">
    <location>
        <begin position="1"/>
        <end position="13"/>
    </location>
</feature>
<proteinExistence type="predicted"/>
<reference evidence="2 3" key="1">
    <citation type="submission" date="2014-04" db="EMBL/GenBank/DDBJ databases">
        <authorList>
            <consortium name="DOE Joint Genome Institute"/>
            <person name="Kuo A."/>
            <person name="Martino E."/>
            <person name="Perotto S."/>
            <person name="Kohler A."/>
            <person name="Nagy L.G."/>
            <person name="Floudas D."/>
            <person name="Copeland A."/>
            <person name="Barry K.W."/>
            <person name="Cichocki N."/>
            <person name="Veneault-Fourrey C."/>
            <person name="LaButti K."/>
            <person name="Lindquist E.A."/>
            <person name="Lipzen A."/>
            <person name="Lundell T."/>
            <person name="Morin E."/>
            <person name="Murat C."/>
            <person name="Sun H."/>
            <person name="Tunlid A."/>
            <person name="Henrissat B."/>
            <person name="Grigoriev I.V."/>
            <person name="Hibbett D.S."/>
            <person name="Martin F."/>
            <person name="Nordberg H.P."/>
            <person name="Cantor M.N."/>
            <person name="Hua S.X."/>
        </authorList>
    </citation>
    <scope>NUCLEOTIDE SEQUENCE [LARGE SCALE GENOMIC DNA]</scope>
    <source>
        <strain evidence="2 3">Zn</strain>
    </source>
</reference>